<dbReference type="EMBL" id="JACJKY010000013">
    <property type="protein sequence ID" value="MBM6921268.1"/>
    <property type="molecule type" value="Genomic_DNA"/>
</dbReference>
<organism evidence="1 2">
    <name type="scientific">Merdimmobilis hominis</name>
    <dbReference type="NCBI Taxonomy" id="2897707"/>
    <lineage>
        <taxon>Bacteria</taxon>
        <taxon>Bacillati</taxon>
        <taxon>Bacillota</taxon>
        <taxon>Clostridia</taxon>
        <taxon>Eubacteriales</taxon>
        <taxon>Oscillospiraceae</taxon>
        <taxon>Merdimmobilis</taxon>
    </lineage>
</organism>
<sequence length="338" mass="38685">MNPFSTHRFFEETAAPILGFFTCWLIERATRDRVSDLYFLARDGWFFFHAARRLCLKRALPIRCHYLYVSRKTLSDFTPQNKHLTLYLTQAGLLKKTRAAIVDSGWMGSIQPALNRRLLEAGRTAPVSGYYFGLYQVNHRTPFLSKGRTAYFSPQTHYWRKVFFSPSVFETIFSAPHGTTISYGKANGRAFPICAPVNAQTKAFIRIGADILFVNGAIDKWLSSPPSVRAIFRICVRLMAFPSHGTADFLGNLSFSDNNQNETALAPILSKSKRNMGRFFPSLFRFLGKKAFSAASWYAGSAVRSYRMPLFALLSHFLWQMVRQMPIVQRITQKRRCH</sequence>
<comment type="caution">
    <text evidence="1">The sequence shown here is derived from an EMBL/GenBank/DDBJ whole genome shotgun (WGS) entry which is preliminary data.</text>
</comment>
<protein>
    <submittedName>
        <fullName evidence="1">Uncharacterized protein</fullName>
    </submittedName>
</protein>
<reference evidence="1" key="1">
    <citation type="submission" date="2020-08" db="EMBL/GenBank/DDBJ databases">
        <authorList>
            <person name="Cejkova D."/>
            <person name="Kubasova T."/>
            <person name="Jahodarova E."/>
            <person name="Rychlik I."/>
        </authorList>
    </citation>
    <scope>NUCLEOTIDE SEQUENCE</scope>
    <source>
        <strain evidence="1">An559</strain>
    </source>
</reference>
<dbReference type="Proteomes" id="UP000774750">
    <property type="component" value="Unassembled WGS sequence"/>
</dbReference>
<evidence type="ECO:0000313" key="2">
    <source>
        <dbReference type="Proteomes" id="UP000774750"/>
    </source>
</evidence>
<evidence type="ECO:0000313" key="1">
    <source>
        <dbReference type="EMBL" id="MBM6921268.1"/>
    </source>
</evidence>
<dbReference type="AlphaFoldDB" id="A0A939BF70"/>
<proteinExistence type="predicted"/>
<reference evidence="1" key="2">
    <citation type="journal article" date="2021" name="Sci. Rep.">
        <title>The distribution of antibiotic resistance genes in chicken gut microbiota commensals.</title>
        <authorList>
            <person name="Juricova H."/>
            <person name="Matiasovicova J."/>
            <person name="Kubasova T."/>
            <person name="Cejkova D."/>
            <person name="Rychlik I."/>
        </authorList>
    </citation>
    <scope>NUCLEOTIDE SEQUENCE</scope>
    <source>
        <strain evidence="1">An559</strain>
    </source>
</reference>
<name>A0A939BF70_9FIRM</name>
<accession>A0A939BF70</accession>
<dbReference type="RefSeq" id="WP_204447030.1">
    <property type="nucleotide sequence ID" value="NZ_JACJKY010000013.1"/>
</dbReference>
<keyword evidence="2" id="KW-1185">Reference proteome</keyword>
<gene>
    <name evidence="1" type="ORF">H6A12_08885</name>
</gene>